<evidence type="ECO:0000256" key="10">
    <source>
        <dbReference type="SAM" id="MobiDB-lite"/>
    </source>
</evidence>
<evidence type="ECO:0000259" key="11">
    <source>
        <dbReference type="PROSITE" id="PS50859"/>
    </source>
</evidence>
<dbReference type="InterPro" id="IPR045848">
    <property type="entry name" value="R-SNARE_YKT6"/>
</dbReference>
<reference evidence="13" key="1">
    <citation type="submission" date="2022-07" db="EMBL/GenBank/DDBJ databases">
        <title>Phylogenomic reconstructions and comparative analyses of Kickxellomycotina fungi.</title>
        <authorList>
            <person name="Reynolds N.K."/>
            <person name="Stajich J.E."/>
            <person name="Barry K."/>
            <person name="Grigoriev I.V."/>
            <person name="Crous P."/>
            <person name="Smith M.E."/>
        </authorList>
    </citation>
    <scope>NUCLEOTIDE SEQUENCE</scope>
    <source>
        <strain evidence="13">NRRL 3115</strain>
    </source>
</reference>
<feature type="compositionally biased region" description="Basic and acidic residues" evidence="10">
    <location>
        <begin position="286"/>
        <end position="300"/>
    </location>
</feature>
<evidence type="ECO:0000256" key="7">
    <source>
        <dbReference type="ARBA" id="ARBA00046278"/>
    </source>
</evidence>
<feature type="compositionally biased region" description="Basic and acidic residues" evidence="10">
    <location>
        <begin position="893"/>
        <end position="905"/>
    </location>
</feature>
<evidence type="ECO:0000313" key="14">
    <source>
        <dbReference type="Proteomes" id="UP001151518"/>
    </source>
</evidence>
<dbReference type="InterPro" id="IPR011012">
    <property type="entry name" value="Longin-like_dom_sf"/>
</dbReference>
<name>A0A9W8G175_9FUNG</name>
<dbReference type="Gene3D" id="3.30.450.50">
    <property type="entry name" value="Longin domain"/>
    <property type="match status" value="1"/>
</dbReference>
<feature type="compositionally biased region" description="Low complexity" evidence="10">
    <location>
        <begin position="1278"/>
        <end position="1288"/>
    </location>
</feature>
<dbReference type="Proteomes" id="UP001151518">
    <property type="component" value="Unassembled WGS sequence"/>
</dbReference>
<dbReference type="Pfam" id="PF00957">
    <property type="entry name" value="Synaptobrevin"/>
    <property type="match status" value="1"/>
</dbReference>
<dbReference type="PROSITE" id="PS50892">
    <property type="entry name" value="V_SNARE"/>
    <property type="match status" value="1"/>
</dbReference>
<keyword evidence="8 9" id="KW-0175">Coiled coil</keyword>
<evidence type="ECO:0000256" key="4">
    <source>
        <dbReference type="ARBA" id="ARBA00023139"/>
    </source>
</evidence>
<feature type="coiled-coil region" evidence="9">
    <location>
        <begin position="1487"/>
        <end position="1567"/>
    </location>
</feature>
<evidence type="ECO:0000313" key="13">
    <source>
        <dbReference type="EMBL" id="KAJ2675480.1"/>
    </source>
</evidence>
<feature type="region of interest" description="Disordered" evidence="10">
    <location>
        <begin position="889"/>
        <end position="912"/>
    </location>
</feature>
<feature type="region of interest" description="Disordered" evidence="10">
    <location>
        <begin position="1035"/>
        <end position="1054"/>
    </location>
</feature>
<evidence type="ECO:0000259" key="12">
    <source>
        <dbReference type="PROSITE" id="PS50892"/>
    </source>
</evidence>
<keyword evidence="6" id="KW-0636">Prenylation</keyword>
<feature type="compositionally biased region" description="Acidic residues" evidence="10">
    <location>
        <begin position="334"/>
        <end position="344"/>
    </location>
</feature>
<evidence type="ECO:0000256" key="5">
    <source>
        <dbReference type="ARBA" id="ARBA00023288"/>
    </source>
</evidence>
<evidence type="ECO:0000256" key="8">
    <source>
        <dbReference type="PROSITE-ProRule" id="PRU00290"/>
    </source>
</evidence>
<dbReference type="GO" id="GO:0005484">
    <property type="term" value="F:SNAP receptor activity"/>
    <property type="evidence" value="ECO:0007669"/>
    <property type="project" value="TreeGrafter"/>
</dbReference>
<feature type="compositionally biased region" description="Basic and acidic residues" evidence="10">
    <location>
        <begin position="985"/>
        <end position="998"/>
    </location>
</feature>
<feature type="domain" description="Longin" evidence="11">
    <location>
        <begin position="7"/>
        <end position="137"/>
    </location>
</feature>
<feature type="compositionally biased region" description="Polar residues" evidence="10">
    <location>
        <begin position="1711"/>
        <end position="1720"/>
    </location>
</feature>
<sequence>MKLYQLAIIRPCDLDLPEQSRQKTLILASQSDLSSYSFFQRGSVGEFINFFSTTVAERAKVGQAMVVTQNEHVAHVLRSAKSLCVVAVTDLEYPPMVARSLIGKITNEFGQKFSSQMVDDASSKDELSLDSLSDYIVKYQDPKQADNIMKMQVELDQTKAVMHQTIESLLERNEKLDSLVDKSNDLSMQSKAFYKTAKQTNSCCIVIEDPRGQPTCGRSETACSANSHTDKDHSCYHCCHKCQSRTQAERLADNAAKDAGWHIPWPRIRMMSSCPELQSTDGTAQQHERPQPRSSDRDAARSAWVQLKKFVSEVTEVFGQPLASAMSDRGVDDSAVDEETEVGESDTLQSHDPENILAGIDDQYDTENGVSSHGELVTTGSYRQRIVNFARRHPLLSLMLGWMLMVFVDWFLTSSAIPRLVSLLTARPWSPFSESFVLRASIMEPGLLEGDGIDGLGIKRAIKAHLLSSELFMDDLIWRLQLFISSTLLPLTRPYAFQWLCFALLSFHILKRNTKLGRRAVLLYITYFTMSNYVLLKMFGSSCGLSPALDSYTSQLPKYTEPSYECKGDACKVRMRPTPPPTLPLVTWSESNGIQTHDSHNSCMSIGLDSEVVAVADDGKGQQGSFSIANPSVIPPESVRSPFADAVDEALARKRMMVERRNERIRRLHGWRQYIGKKNAYADSNFFFTQLTTSDKQGTTGPDGEKSFALPALATFAVYLCLGFAVRKPSFSTVRLCVLLFVLDMVVRNGYGGLNSCKGSCGRRVWDAVHGISSTFSGLNFSITSPIIAPFSLSCSVLSLARAFVVDSIALCTCMVASSSHMLFATDYTPLGCMLPIYVLSMFLLLVMRECAFAVHNMRVWYTTVVRERRRGPAILSAKDRGQITVTSTLDEPDTHQNDTEHDPKPSVSTVFSRAGRSPHAAYVHRVCFLCLSGYCERCLLSMEIWPTISTAACGQSEGTGVASLTATASTSSAGDSRLTTNSADRGHKRERSDHILDGDTSGSGGSNSSGSLLKEPLRLTPVTAAAVATLTTASSANARRKGKSHRHGKTTSTISGTIDPFLADAGNGLPSLRESLLNLSLLDPSSLSTVPDASGKSNVNASGVAISGNSNNGRRGKTVDAWITSSVAHCPCRLIHGVGPSSFVPKANKLERMRLQEEQAANGPIGTLLPLAQYVKELKSLGLVRPVDPISVVYSDEDPTASVLPLIFGRFAMPENPRAVAAANALLASSNSPNGQMPQMTTGYTPGNVPFLGSLPAEHAPSLTPAAATVSASSSSLATLSSPSSTAKTGEPARPSRILAKPTPLSMARMPGAGTFRLCVDDVQAYDGIVKLKIVMTPVLVHLLLTHPQIAPTAAVCVPASLINAMTSRSRQMSQLSPGSAIPAAASSIIADIDPFLDYVRVQLLRSDIVMRVNGTRWHDFEITGSFSQPILIRGLATNRIYSICLSVCGMRSEELLVVVPSTETSALAKAKMIKQLEIAVCVEQLDEVHKNQQAAQQRLKKIKREMPKQIQNLQNELDTIKRSLEKQSESVARFEPRRVRLAANIEALISETTELRAQLESIDDRQNDIAESPDEMQEQASAVSSSSGFNLLSSLDDTNEYQVVPAVSKPQQSVVEQALAEFRSMEMSARRTQDKYEDTIQELKAERAQWMTNLARITQRLENLEKAIEPVRRDLKEVTKRTLAGNNVEMKILRQLNETDKKSKGVVATGSSNKQAGSFSAEEKLERKRSDLTRNVATLRKAIDAEMAKIKELSKNRGVQ</sequence>
<keyword evidence="4" id="KW-0564">Palmitate</keyword>
<evidence type="ECO:0000256" key="9">
    <source>
        <dbReference type="SAM" id="Coils"/>
    </source>
</evidence>
<comment type="subcellular location">
    <subcellularLocation>
        <location evidence="7">Endomembrane system</location>
        <topology evidence="7">Lipid-anchor</topology>
        <orientation evidence="7">Cytoplasmic side</orientation>
    </subcellularLocation>
</comment>
<feature type="region of interest" description="Disordered" evidence="10">
    <location>
        <begin position="325"/>
        <end position="354"/>
    </location>
</feature>
<dbReference type="InterPro" id="IPR042855">
    <property type="entry name" value="V_SNARE_CC"/>
</dbReference>
<dbReference type="Gene3D" id="1.20.5.110">
    <property type="match status" value="1"/>
</dbReference>
<feature type="compositionally biased region" description="Basic residues" evidence="10">
    <location>
        <begin position="1039"/>
        <end position="1050"/>
    </location>
</feature>
<evidence type="ECO:0000256" key="6">
    <source>
        <dbReference type="ARBA" id="ARBA00023289"/>
    </source>
</evidence>
<dbReference type="OrthoDB" id="5554027at2759"/>
<keyword evidence="2" id="KW-0488">Methylation</keyword>
<evidence type="ECO:0000256" key="1">
    <source>
        <dbReference type="ARBA" id="ARBA00008025"/>
    </source>
</evidence>
<feature type="compositionally biased region" description="Polar residues" evidence="10">
    <location>
        <begin position="276"/>
        <end position="285"/>
    </location>
</feature>
<feature type="region of interest" description="Disordered" evidence="10">
    <location>
        <begin position="1702"/>
        <end position="1730"/>
    </location>
</feature>
<evidence type="ECO:0000256" key="3">
    <source>
        <dbReference type="ARBA" id="ARBA00023136"/>
    </source>
</evidence>
<feature type="coiled-coil region" evidence="9">
    <location>
        <begin position="1628"/>
        <end position="1683"/>
    </location>
</feature>
<dbReference type="SUPFAM" id="SSF64356">
    <property type="entry name" value="SNARE-like"/>
    <property type="match status" value="1"/>
</dbReference>
<keyword evidence="3" id="KW-0472">Membrane</keyword>
<feature type="region of interest" description="Disordered" evidence="10">
    <location>
        <begin position="967"/>
        <end position="1016"/>
    </location>
</feature>
<feature type="region of interest" description="Disordered" evidence="10">
    <location>
        <begin position="276"/>
        <end position="300"/>
    </location>
</feature>
<dbReference type="PANTHER" id="PTHR45806">
    <property type="entry name" value="SYNAPTOBREVIN HOMOLOG YKT6"/>
    <property type="match status" value="1"/>
</dbReference>
<accession>A0A9W8G175</accession>
<dbReference type="SUPFAM" id="SSF58038">
    <property type="entry name" value="SNARE fusion complex"/>
    <property type="match status" value="1"/>
</dbReference>
<gene>
    <name evidence="13" type="primary">YKT6</name>
    <name evidence="13" type="ORF">GGI25_003988</name>
</gene>
<dbReference type="CDD" id="cd15867">
    <property type="entry name" value="R-SNARE_YKT6"/>
    <property type="match status" value="1"/>
</dbReference>
<organism evidence="13 14">
    <name type="scientific">Coemansia spiralis</name>
    <dbReference type="NCBI Taxonomy" id="417178"/>
    <lineage>
        <taxon>Eukaryota</taxon>
        <taxon>Fungi</taxon>
        <taxon>Fungi incertae sedis</taxon>
        <taxon>Zoopagomycota</taxon>
        <taxon>Kickxellomycotina</taxon>
        <taxon>Kickxellomycetes</taxon>
        <taxon>Kickxellales</taxon>
        <taxon>Kickxellaceae</taxon>
        <taxon>Coemansia</taxon>
    </lineage>
</organism>
<dbReference type="InterPro" id="IPR010908">
    <property type="entry name" value="Longin_dom"/>
</dbReference>
<dbReference type="GO" id="GO:0005794">
    <property type="term" value="C:Golgi apparatus"/>
    <property type="evidence" value="ECO:0007669"/>
    <property type="project" value="TreeGrafter"/>
</dbReference>
<dbReference type="Pfam" id="PF13774">
    <property type="entry name" value="Longin"/>
    <property type="match status" value="1"/>
</dbReference>
<dbReference type="PANTHER" id="PTHR45806:SF1">
    <property type="entry name" value="SYNAPTOBREVIN HOMOLOG YKT6"/>
    <property type="match status" value="1"/>
</dbReference>
<dbReference type="PROSITE" id="PS50859">
    <property type="entry name" value="LONGIN"/>
    <property type="match status" value="1"/>
</dbReference>
<dbReference type="CDD" id="cd14824">
    <property type="entry name" value="Longin"/>
    <property type="match status" value="1"/>
</dbReference>
<dbReference type="GO" id="GO:0006888">
    <property type="term" value="P:endoplasmic reticulum to Golgi vesicle-mediated transport"/>
    <property type="evidence" value="ECO:0007669"/>
    <property type="project" value="TreeGrafter"/>
</dbReference>
<proteinExistence type="inferred from homology"/>
<comment type="caution">
    <text evidence="13">The sequence shown here is derived from an EMBL/GenBank/DDBJ whole genome shotgun (WGS) entry which is preliminary data.</text>
</comment>
<feature type="region of interest" description="Disordered" evidence="10">
    <location>
        <begin position="1278"/>
        <end position="1299"/>
    </location>
</feature>
<comment type="similarity">
    <text evidence="1">Belongs to the synaptobrevin family.</text>
</comment>
<evidence type="ECO:0000256" key="2">
    <source>
        <dbReference type="ARBA" id="ARBA00022481"/>
    </source>
</evidence>
<keyword evidence="5" id="KW-0449">Lipoprotein</keyword>
<dbReference type="EMBL" id="JANBTW010000048">
    <property type="protein sequence ID" value="KAJ2675480.1"/>
    <property type="molecule type" value="Genomic_DNA"/>
</dbReference>
<dbReference type="SMART" id="SM01270">
    <property type="entry name" value="Longin"/>
    <property type="match status" value="1"/>
</dbReference>
<protein>
    <submittedName>
        <fullName evidence="13">Palmitoyltransferase</fullName>
    </submittedName>
</protein>
<feature type="domain" description="V-SNARE coiled-coil homology" evidence="12">
    <location>
        <begin position="147"/>
        <end position="207"/>
    </location>
</feature>